<dbReference type="eggNOG" id="COG3064">
    <property type="taxonomic scope" value="Bacteria"/>
</dbReference>
<dbReference type="AlphaFoldDB" id="A0A0A2WGN9"/>
<feature type="coiled-coil region" evidence="1">
    <location>
        <begin position="373"/>
        <end position="407"/>
    </location>
</feature>
<name>A0A0A2WGN9_9GAMM</name>
<feature type="region of interest" description="Disordered" evidence="2">
    <location>
        <begin position="1"/>
        <end position="27"/>
    </location>
</feature>
<organism evidence="3 4">
    <name type="scientific">Lysobacter dokdonensis DS-58</name>
    <dbReference type="NCBI Taxonomy" id="1300345"/>
    <lineage>
        <taxon>Bacteria</taxon>
        <taxon>Pseudomonadati</taxon>
        <taxon>Pseudomonadota</taxon>
        <taxon>Gammaproteobacteria</taxon>
        <taxon>Lysobacterales</taxon>
        <taxon>Lysobacteraceae</taxon>
        <taxon>Noviluteimonas</taxon>
    </lineage>
</organism>
<reference evidence="3 4" key="1">
    <citation type="submission" date="2014-09" db="EMBL/GenBank/DDBJ databases">
        <title>Genome sequences of Lysobacter dokdonensis DS-58.</title>
        <authorList>
            <person name="Kim J.F."/>
            <person name="Kwak M.-J."/>
        </authorList>
    </citation>
    <scope>NUCLEOTIDE SEQUENCE [LARGE SCALE GENOMIC DNA]</scope>
    <source>
        <strain evidence="3 4">DS-58</strain>
    </source>
</reference>
<gene>
    <name evidence="3" type="ORF">LF41_1726</name>
</gene>
<keyword evidence="1" id="KW-0175">Coiled coil</keyword>
<comment type="caution">
    <text evidence="3">The sequence shown here is derived from an EMBL/GenBank/DDBJ whole genome shotgun (WGS) entry which is preliminary data.</text>
</comment>
<evidence type="ECO:0000256" key="1">
    <source>
        <dbReference type="SAM" id="Coils"/>
    </source>
</evidence>
<dbReference type="Proteomes" id="UP000030518">
    <property type="component" value="Unassembled WGS sequence"/>
</dbReference>
<sequence length="479" mass="53905">MDAVLSEPVSARIFPTSGKSTEKKRASRQLLTPDAGHKRLRFLSAGNVETLNGNVGTGNRIRDRIREARRKSRVRGLLQSNTSEEGMSDRIDRKKLYDLVWSEPISTLAEKFGYSDVGLSKLCKRHGIPLPARGHWARIQAGQKLRQPPLPAAKAGQDGLALKPLPDAERHSRAAQKAQSAAVRHSISADAVVRDTEKLHPLARGARRRLRQKDSRVDPKQLRYAPKEVLDIEVTPGSIDRATSIASAVLVALEKLGATVLVDRDKGRTVLALMDTQLRIKISEHVARSDHQATVAEQRAVERDRNNIRWGSGTVEYPHIPRHDFTPTGLLTITASGWPHRSWRDTRRTPLEQRLGEVVAGILSLAEEVRDREQTEARKKAEHECKVQRYEREMARRTEERAAYRQLRLDAKRWVAANELRAYLRAVGSVAALHGTDSNELAEWIGWASRKADWLDPTVLVSDAILDAPQPEKPRSWYW</sequence>
<dbReference type="EMBL" id="JRKJ01000023">
    <property type="protein sequence ID" value="KGQ17872.1"/>
    <property type="molecule type" value="Genomic_DNA"/>
</dbReference>
<accession>A0A0A2WGN9</accession>
<evidence type="ECO:0000256" key="2">
    <source>
        <dbReference type="SAM" id="MobiDB-lite"/>
    </source>
</evidence>
<keyword evidence="4" id="KW-1185">Reference proteome</keyword>
<dbReference type="STRING" id="1300345.LF41_1726"/>
<protein>
    <submittedName>
        <fullName evidence="3">Uncharacterized protein</fullName>
    </submittedName>
</protein>
<evidence type="ECO:0000313" key="3">
    <source>
        <dbReference type="EMBL" id="KGQ17872.1"/>
    </source>
</evidence>
<proteinExistence type="predicted"/>
<evidence type="ECO:0000313" key="4">
    <source>
        <dbReference type="Proteomes" id="UP000030518"/>
    </source>
</evidence>
<dbReference type="PATRIC" id="fig|1300345.3.peg.2786"/>